<sequence>RGIQKNLRNLEGLYVCVVCVCGCARVFVYASLFPWPTLPLLLLSHLFLLLQLPFLFLAPFFGLATSPPLAPPPSHSREVPAGGYLTTALFAALESSPSRAGRTALVMLRLVLLLLVTDFAASHESLDSSDSQIMKRSQFRTPDCGHFDFPACPRNLNPVCGTDMNTYSNECTLCMKIREDGSHINIIKDEPC</sequence>
<evidence type="ECO:0000259" key="7">
    <source>
        <dbReference type="PROSITE" id="PS51465"/>
    </source>
</evidence>
<comment type="subcellular location">
    <subcellularLocation>
        <location evidence="1">Secreted</location>
    </subcellularLocation>
</comment>
<reference evidence="8" key="1">
    <citation type="submission" date="2025-08" db="UniProtKB">
        <authorList>
            <consortium name="Ensembl"/>
        </authorList>
    </citation>
    <scope>IDENTIFICATION</scope>
</reference>
<dbReference type="GO" id="GO:0004867">
    <property type="term" value="F:serine-type endopeptidase inhibitor activity"/>
    <property type="evidence" value="ECO:0007669"/>
    <property type="project" value="UniProtKB-KW"/>
</dbReference>
<organism evidence="8 9">
    <name type="scientific">Mus spicilegus</name>
    <name type="common">Mound-building mouse</name>
    <dbReference type="NCBI Taxonomy" id="10103"/>
    <lineage>
        <taxon>Eukaryota</taxon>
        <taxon>Metazoa</taxon>
        <taxon>Chordata</taxon>
        <taxon>Craniata</taxon>
        <taxon>Vertebrata</taxon>
        <taxon>Euteleostomi</taxon>
        <taxon>Mammalia</taxon>
        <taxon>Eutheria</taxon>
        <taxon>Euarchontoglires</taxon>
        <taxon>Glires</taxon>
        <taxon>Rodentia</taxon>
        <taxon>Myomorpha</taxon>
        <taxon>Muroidea</taxon>
        <taxon>Muridae</taxon>
        <taxon>Murinae</taxon>
        <taxon>Mus</taxon>
        <taxon>Mus</taxon>
    </lineage>
</organism>
<evidence type="ECO:0000313" key="9">
    <source>
        <dbReference type="Proteomes" id="UP000694415"/>
    </source>
</evidence>
<keyword evidence="6" id="KW-0472">Membrane</keyword>
<dbReference type="Gene3D" id="3.30.60.30">
    <property type="match status" value="1"/>
</dbReference>
<dbReference type="FunFam" id="3.30.60.30:FF:000031">
    <property type="entry name" value="Serine protease inhibitor Kazal-type 2"/>
    <property type="match status" value="1"/>
</dbReference>
<evidence type="ECO:0000256" key="1">
    <source>
        <dbReference type="ARBA" id="ARBA00004613"/>
    </source>
</evidence>
<feature type="transmembrane region" description="Helical" evidence="6">
    <location>
        <begin position="38"/>
        <end position="61"/>
    </location>
</feature>
<dbReference type="GO" id="GO:0007286">
    <property type="term" value="P:spermatid development"/>
    <property type="evidence" value="ECO:0007669"/>
    <property type="project" value="InterPro"/>
</dbReference>
<evidence type="ECO:0000256" key="6">
    <source>
        <dbReference type="SAM" id="Phobius"/>
    </source>
</evidence>
<evidence type="ECO:0000256" key="3">
    <source>
        <dbReference type="ARBA" id="ARBA00022690"/>
    </source>
</evidence>
<keyword evidence="3" id="KW-0646">Protease inhibitor</keyword>
<keyword evidence="2" id="KW-0964">Secreted</keyword>
<accession>A0A8C6HPT5</accession>
<keyword evidence="6" id="KW-0812">Transmembrane</keyword>
<dbReference type="InterPro" id="IPR036058">
    <property type="entry name" value="Kazal_dom_sf"/>
</dbReference>
<dbReference type="PANTHER" id="PTHR47608">
    <property type="entry name" value="SERINE PROTEASE INHIBITOR KAZAL-TYPE 2, SPINK2"/>
    <property type="match status" value="1"/>
</dbReference>
<dbReference type="Pfam" id="PF00050">
    <property type="entry name" value="Kazal_1"/>
    <property type="match status" value="1"/>
</dbReference>
<reference evidence="8" key="2">
    <citation type="submission" date="2025-09" db="UniProtKB">
        <authorList>
            <consortium name="Ensembl"/>
        </authorList>
    </citation>
    <scope>IDENTIFICATION</scope>
</reference>
<dbReference type="SUPFAM" id="SSF100895">
    <property type="entry name" value="Kazal-type serine protease inhibitors"/>
    <property type="match status" value="1"/>
</dbReference>
<dbReference type="InterPro" id="IPR002350">
    <property type="entry name" value="Kazal_dom"/>
</dbReference>
<dbReference type="GeneTree" id="ENSGT00530000064285"/>
<evidence type="ECO:0000256" key="5">
    <source>
        <dbReference type="ARBA" id="ARBA00023157"/>
    </source>
</evidence>
<dbReference type="Ensembl" id="ENSMSIT00000030423.1">
    <property type="protein sequence ID" value="ENSMSIP00000024112.1"/>
    <property type="gene ID" value="ENSMSIG00000020403.1"/>
</dbReference>
<evidence type="ECO:0000313" key="8">
    <source>
        <dbReference type="Ensembl" id="ENSMSIP00000024112.1"/>
    </source>
</evidence>
<dbReference type="GO" id="GO:0005576">
    <property type="term" value="C:extracellular region"/>
    <property type="evidence" value="ECO:0007669"/>
    <property type="project" value="UniProtKB-SubCell"/>
</dbReference>
<proteinExistence type="predicted"/>
<keyword evidence="6" id="KW-1133">Transmembrane helix</keyword>
<name>A0A8C6HPT5_MUSSI</name>
<keyword evidence="4" id="KW-0722">Serine protease inhibitor</keyword>
<dbReference type="AlphaFoldDB" id="A0A8C6HPT5"/>
<dbReference type="PROSITE" id="PS51465">
    <property type="entry name" value="KAZAL_2"/>
    <property type="match status" value="1"/>
</dbReference>
<feature type="domain" description="Kazal-like" evidence="7">
    <location>
        <begin position="138"/>
        <end position="192"/>
    </location>
</feature>
<feature type="transmembrane region" description="Helical" evidence="6">
    <location>
        <begin position="12"/>
        <end position="32"/>
    </location>
</feature>
<dbReference type="SMART" id="SM00280">
    <property type="entry name" value="KAZAL"/>
    <property type="match status" value="1"/>
</dbReference>
<keyword evidence="9" id="KW-1185">Reference proteome</keyword>
<dbReference type="PROSITE" id="PS00282">
    <property type="entry name" value="KAZAL_1"/>
    <property type="match status" value="1"/>
</dbReference>
<dbReference type="PANTHER" id="PTHR47608:SF1">
    <property type="entry name" value="SERINE PROTEASE INHIBITOR KAZAL-TYPE 2"/>
    <property type="match status" value="1"/>
</dbReference>
<dbReference type="Proteomes" id="UP000694415">
    <property type="component" value="Unplaced"/>
</dbReference>
<evidence type="ECO:0000256" key="4">
    <source>
        <dbReference type="ARBA" id="ARBA00022900"/>
    </source>
</evidence>
<evidence type="ECO:0000256" key="2">
    <source>
        <dbReference type="ARBA" id="ARBA00022525"/>
    </source>
</evidence>
<dbReference type="InterPro" id="IPR042167">
    <property type="entry name" value="SPINK2"/>
</dbReference>
<keyword evidence="5" id="KW-1015">Disulfide bond</keyword>
<protein>
    <recommendedName>
        <fullName evidence="7">Kazal-like domain-containing protein</fullName>
    </recommendedName>
</protein>